<feature type="compositionally biased region" description="Basic residues" evidence="1">
    <location>
        <begin position="91"/>
        <end position="102"/>
    </location>
</feature>
<organism evidence="2 3">
    <name type="scientific">Zizania palustris</name>
    <name type="common">Northern wild rice</name>
    <dbReference type="NCBI Taxonomy" id="103762"/>
    <lineage>
        <taxon>Eukaryota</taxon>
        <taxon>Viridiplantae</taxon>
        <taxon>Streptophyta</taxon>
        <taxon>Embryophyta</taxon>
        <taxon>Tracheophyta</taxon>
        <taxon>Spermatophyta</taxon>
        <taxon>Magnoliopsida</taxon>
        <taxon>Liliopsida</taxon>
        <taxon>Poales</taxon>
        <taxon>Poaceae</taxon>
        <taxon>BOP clade</taxon>
        <taxon>Oryzoideae</taxon>
        <taxon>Oryzeae</taxon>
        <taxon>Zizaniinae</taxon>
        <taxon>Zizania</taxon>
    </lineage>
</organism>
<dbReference type="Proteomes" id="UP000729402">
    <property type="component" value="Unassembled WGS sequence"/>
</dbReference>
<accession>A0A8J5RWC4</accession>
<evidence type="ECO:0000313" key="2">
    <source>
        <dbReference type="EMBL" id="KAG8046566.1"/>
    </source>
</evidence>
<dbReference type="EMBL" id="JAAALK010000290">
    <property type="protein sequence ID" value="KAG8046566.1"/>
    <property type="molecule type" value="Genomic_DNA"/>
</dbReference>
<feature type="compositionally biased region" description="Basic and acidic residues" evidence="1">
    <location>
        <begin position="68"/>
        <end position="80"/>
    </location>
</feature>
<dbReference type="AlphaFoldDB" id="A0A8J5RWC4"/>
<comment type="caution">
    <text evidence="2">The sequence shown here is derived from an EMBL/GenBank/DDBJ whole genome shotgun (WGS) entry which is preliminary data.</text>
</comment>
<gene>
    <name evidence="2" type="ORF">GUJ93_ZPchr0008g14034</name>
</gene>
<protein>
    <submittedName>
        <fullName evidence="2">Uncharacterized protein</fullName>
    </submittedName>
</protein>
<sequence length="130" mass="14595">MYSHIQSSVRDGEAAPLGPGWRGGGARCGLERRRRRSEQQERRQRSEQERLEGRRGRSWMRVGGGDGEAGKEPEKLEGRRFGAGGGGDSQRRRRRSVRARRRASGEDRGRRENPQGVIEMSGWIDGTHGA</sequence>
<feature type="compositionally biased region" description="Basic and acidic residues" evidence="1">
    <location>
        <begin position="37"/>
        <end position="55"/>
    </location>
</feature>
<evidence type="ECO:0000313" key="3">
    <source>
        <dbReference type="Proteomes" id="UP000729402"/>
    </source>
</evidence>
<evidence type="ECO:0000256" key="1">
    <source>
        <dbReference type="SAM" id="MobiDB-lite"/>
    </source>
</evidence>
<feature type="compositionally biased region" description="Basic and acidic residues" evidence="1">
    <location>
        <begin position="103"/>
        <end position="113"/>
    </location>
</feature>
<feature type="region of interest" description="Disordered" evidence="1">
    <location>
        <begin position="1"/>
        <end position="130"/>
    </location>
</feature>
<name>A0A8J5RWC4_ZIZPA</name>
<reference evidence="2" key="2">
    <citation type="submission" date="2021-02" db="EMBL/GenBank/DDBJ databases">
        <authorList>
            <person name="Kimball J.A."/>
            <person name="Haas M.W."/>
            <person name="Macchietto M."/>
            <person name="Kono T."/>
            <person name="Duquette J."/>
            <person name="Shao M."/>
        </authorList>
    </citation>
    <scope>NUCLEOTIDE SEQUENCE</scope>
    <source>
        <tissue evidence="2">Fresh leaf tissue</tissue>
    </source>
</reference>
<keyword evidence="3" id="KW-1185">Reference proteome</keyword>
<proteinExistence type="predicted"/>
<reference evidence="2" key="1">
    <citation type="journal article" date="2021" name="bioRxiv">
        <title>Whole Genome Assembly and Annotation of Northern Wild Rice, Zizania palustris L., Supports a Whole Genome Duplication in the Zizania Genus.</title>
        <authorList>
            <person name="Haas M."/>
            <person name="Kono T."/>
            <person name="Macchietto M."/>
            <person name="Millas R."/>
            <person name="McGilp L."/>
            <person name="Shao M."/>
            <person name="Duquette J."/>
            <person name="Hirsch C.N."/>
            <person name="Kimball J."/>
        </authorList>
    </citation>
    <scope>NUCLEOTIDE SEQUENCE</scope>
    <source>
        <tissue evidence="2">Fresh leaf tissue</tissue>
    </source>
</reference>